<keyword evidence="3" id="KW-1185">Reference proteome</keyword>
<comment type="caution">
    <text evidence="2">The sequence shown here is derived from an EMBL/GenBank/DDBJ whole genome shotgun (WGS) entry which is preliminary data.</text>
</comment>
<dbReference type="InterPro" id="IPR018289">
    <property type="entry name" value="MULE_transposase_dom"/>
</dbReference>
<dbReference type="Pfam" id="PF10551">
    <property type="entry name" value="MULE"/>
    <property type="match status" value="1"/>
</dbReference>
<evidence type="ECO:0000313" key="3">
    <source>
        <dbReference type="Proteomes" id="UP001347796"/>
    </source>
</evidence>
<evidence type="ECO:0000259" key="1">
    <source>
        <dbReference type="Pfam" id="PF10551"/>
    </source>
</evidence>
<proteinExistence type="predicted"/>
<dbReference type="EMBL" id="JAZGQO010000015">
    <property type="protein sequence ID" value="KAK6168580.1"/>
    <property type="molecule type" value="Genomic_DNA"/>
</dbReference>
<gene>
    <name evidence="2" type="ORF">SNE40_019781</name>
</gene>
<evidence type="ECO:0000313" key="2">
    <source>
        <dbReference type="EMBL" id="KAK6168580.1"/>
    </source>
</evidence>
<reference evidence="2 3" key="1">
    <citation type="submission" date="2024-01" db="EMBL/GenBank/DDBJ databases">
        <title>The genome of the rayed Mediterranean limpet Patella caerulea (Linnaeus, 1758).</title>
        <authorList>
            <person name="Anh-Thu Weber A."/>
            <person name="Halstead-Nussloch G."/>
        </authorList>
    </citation>
    <scope>NUCLEOTIDE SEQUENCE [LARGE SCALE GENOMIC DNA]</scope>
    <source>
        <strain evidence="2">AATW-2023a</strain>
        <tissue evidence="2">Whole specimen</tissue>
    </source>
</reference>
<protein>
    <recommendedName>
        <fullName evidence="1">MULE transposase domain-containing protein</fullName>
    </recommendedName>
</protein>
<sequence length="292" mass="33019">MDGTFDSAPLLFEQLYVIRAPLGESAVSCVYAFLPNKSQSSYMYEELLIAVINRCNTLGFQLDPTTVITDYEKASINAISSTLGPHVRCQGCFYHLTQSTWRKIQSLGLVTTYRSDEDVKLFCGILDGLAFLPVDDVAASLDQLKENIPEGLDDLVAYFEATYVNGTYRKLQRPPCLDGRIPPIRMRRIPPLFPAELWNVHLTTLGGGSRTNNLCEAWNRAFSSLLRISHPTIWRALEHLCLDHSNVKTALLQYSRGQPPKKRVRKATKDLQERLYNLCASYDDNHVYVRAP</sequence>
<dbReference type="AlphaFoldDB" id="A0AAN8G9T3"/>
<accession>A0AAN8G9T3</accession>
<feature type="domain" description="MULE transposase" evidence="1">
    <location>
        <begin position="1"/>
        <end position="98"/>
    </location>
</feature>
<organism evidence="2 3">
    <name type="scientific">Patella caerulea</name>
    <name type="common">Rayed Mediterranean limpet</name>
    <dbReference type="NCBI Taxonomy" id="87958"/>
    <lineage>
        <taxon>Eukaryota</taxon>
        <taxon>Metazoa</taxon>
        <taxon>Spiralia</taxon>
        <taxon>Lophotrochozoa</taxon>
        <taxon>Mollusca</taxon>
        <taxon>Gastropoda</taxon>
        <taxon>Patellogastropoda</taxon>
        <taxon>Patelloidea</taxon>
        <taxon>Patellidae</taxon>
        <taxon>Patella</taxon>
    </lineage>
</organism>
<dbReference type="Proteomes" id="UP001347796">
    <property type="component" value="Unassembled WGS sequence"/>
</dbReference>
<name>A0AAN8G9T3_PATCE</name>